<feature type="domain" description="JAB" evidence="6">
    <location>
        <begin position="16"/>
        <end position="122"/>
    </location>
</feature>
<proteinExistence type="predicted"/>
<reference evidence="7 8" key="1">
    <citation type="submission" date="2019-09" db="EMBL/GenBank/DDBJ databases">
        <title>Bacillus ochoae sp. nov., Paenibacillus whitsoniae sp. nov., Paenibacillus spiritus sp. nov. Isolated from the Mars Exploration Rover during spacecraft assembly.</title>
        <authorList>
            <person name="Seuylemezian A."/>
            <person name="Vaishampayan P."/>
        </authorList>
    </citation>
    <scope>NUCLEOTIDE SEQUENCE [LARGE SCALE GENOMIC DNA]</scope>
    <source>
        <strain evidence="7 8">MER_111</strain>
    </source>
</reference>
<evidence type="ECO:0000256" key="1">
    <source>
        <dbReference type="ARBA" id="ARBA00022670"/>
    </source>
</evidence>
<dbReference type="SUPFAM" id="SSF102712">
    <property type="entry name" value="JAB1/MPN domain"/>
    <property type="match status" value="1"/>
</dbReference>
<evidence type="ECO:0000259" key="6">
    <source>
        <dbReference type="Pfam" id="PF14464"/>
    </source>
</evidence>
<dbReference type="Proteomes" id="UP000367750">
    <property type="component" value="Unassembled WGS sequence"/>
</dbReference>
<accession>A0A5J5G8B1</accession>
<dbReference type="Gene3D" id="3.40.140.10">
    <property type="entry name" value="Cytidine Deaminase, domain 2"/>
    <property type="match status" value="1"/>
</dbReference>
<evidence type="ECO:0000256" key="4">
    <source>
        <dbReference type="ARBA" id="ARBA00022833"/>
    </source>
</evidence>
<dbReference type="PANTHER" id="PTHR34858:SF1">
    <property type="entry name" value="CYSO-CYSTEINE PEPTIDASE"/>
    <property type="match status" value="1"/>
</dbReference>
<evidence type="ECO:0000313" key="8">
    <source>
        <dbReference type="Proteomes" id="UP000367750"/>
    </source>
</evidence>
<keyword evidence="8" id="KW-1185">Reference proteome</keyword>
<keyword evidence="5" id="KW-0482">Metalloprotease</keyword>
<dbReference type="EMBL" id="VYKK01000015">
    <property type="protein sequence ID" value="KAA9003909.1"/>
    <property type="molecule type" value="Genomic_DNA"/>
</dbReference>
<dbReference type="CDD" id="cd08070">
    <property type="entry name" value="MPN_like"/>
    <property type="match status" value="1"/>
</dbReference>
<evidence type="ECO:0000313" key="7">
    <source>
        <dbReference type="EMBL" id="KAA9003909.1"/>
    </source>
</evidence>
<sequence>MTAFQGEISAIRLKPAVQQELGKHLLTSLPHEACGVLLGAAAAGGMRIDGYMPMRNVAPDPLHSFVPHPADWVRAVCRTPSPVGLFHSHPASPPVPSSADLRGLAGWQSLFAVCLIGSPPAQQGELPVWRGYRLSSRDRDGSIPSGMEAGLELVPLELVPIPVHVLLR</sequence>
<evidence type="ECO:0000256" key="3">
    <source>
        <dbReference type="ARBA" id="ARBA00022801"/>
    </source>
</evidence>
<evidence type="ECO:0000256" key="5">
    <source>
        <dbReference type="ARBA" id="ARBA00023049"/>
    </source>
</evidence>
<name>A0A5J5G8B1_9BACL</name>
<dbReference type="AlphaFoldDB" id="A0A5J5G8B1"/>
<dbReference type="GO" id="GO:0006508">
    <property type="term" value="P:proteolysis"/>
    <property type="evidence" value="ECO:0007669"/>
    <property type="project" value="UniProtKB-KW"/>
</dbReference>
<keyword evidence="3" id="KW-0378">Hydrolase</keyword>
<dbReference type="PANTHER" id="PTHR34858">
    <property type="entry name" value="CYSO-CYSTEINE PEPTIDASE"/>
    <property type="match status" value="1"/>
</dbReference>
<keyword evidence="2" id="KW-0479">Metal-binding</keyword>
<gene>
    <name evidence="7" type="ORF">F4V43_10830</name>
</gene>
<dbReference type="GO" id="GO:0008235">
    <property type="term" value="F:metalloexopeptidase activity"/>
    <property type="evidence" value="ECO:0007669"/>
    <property type="project" value="TreeGrafter"/>
</dbReference>
<keyword evidence="1" id="KW-0645">Protease</keyword>
<dbReference type="GO" id="GO:0008270">
    <property type="term" value="F:zinc ion binding"/>
    <property type="evidence" value="ECO:0007669"/>
    <property type="project" value="TreeGrafter"/>
</dbReference>
<evidence type="ECO:0000256" key="2">
    <source>
        <dbReference type="ARBA" id="ARBA00022723"/>
    </source>
</evidence>
<dbReference type="InterPro" id="IPR051929">
    <property type="entry name" value="VirAsm_ModProt"/>
</dbReference>
<protein>
    <submittedName>
        <fullName evidence="7">M67 family metallopeptidase</fullName>
    </submittedName>
</protein>
<dbReference type="RefSeq" id="WP_150458264.1">
    <property type="nucleotide sequence ID" value="NZ_VYKK01000015.1"/>
</dbReference>
<comment type="caution">
    <text evidence="7">The sequence shown here is derived from an EMBL/GenBank/DDBJ whole genome shotgun (WGS) entry which is preliminary data.</text>
</comment>
<keyword evidence="4" id="KW-0862">Zinc</keyword>
<dbReference type="Pfam" id="PF14464">
    <property type="entry name" value="Prok-JAB"/>
    <property type="match status" value="1"/>
</dbReference>
<dbReference type="InterPro" id="IPR028090">
    <property type="entry name" value="JAB_dom_prok"/>
</dbReference>
<dbReference type="OrthoDB" id="9802958at2"/>
<organism evidence="7 8">
    <name type="scientific">Paenibacillus spiritus</name>
    <dbReference type="NCBI Taxonomy" id="2496557"/>
    <lineage>
        <taxon>Bacteria</taxon>
        <taxon>Bacillati</taxon>
        <taxon>Bacillota</taxon>
        <taxon>Bacilli</taxon>
        <taxon>Bacillales</taxon>
        <taxon>Paenibacillaceae</taxon>
        <taxon>Paenibacillus</taxon>
    </lineage>
</organism>